<protein>
    <submittedName>
        <fullName evidence="1">Uncharacterized protein</fullName>
    </submittedName>
</protein>
<keyword evidence="2" id="KW-1185">Reference proteome</keyword>
<dbReference type="EMBL" id="JADGJW010000651">
    <property type="protein sequence ID" value="KAJ3214091.1"/>
    <property type="molecule type" value="Genomic_DNA"/>
</dbReference>
<name>A0AAD5TXK8_9FUNG</name>
<comment type="caution">
    <text evidence="1">The sequence shown here is derived from an EMBL/GenBank/DDBJ whole genome shotgun (WGS) entry which is preliminary data.</text>
</comment>
<organism evidence="1 2">
    <name type="scientific">Clydaea vesicula</name>
    <dbReference type="NCBI Taxonomy" id="447962"/>
    <lineage>
        <taxon>Eukaryota</taxon>
        <taxon>Fungi</taxon>
        <taxon>Fungi incertae sedis</taxon>
        <taxon>Chytridiomycota</taxon>
        <taxon>Chytridiomycota incertae sedis</taxon>
        <taxon>Chytridiomycetes</taxon>
        <taxon>Lobulomycetales</taxon>
        <taxon>Lobulomycetaceae</taxon>
        <taxon>Clydaea</taxon>
    </lineage>
</organism>
<dbReference type="Proteomes" id="UP001211065">
    <property type="component" value="Unassembled WGS sequence"/>
</dbReference>
<dbReference type="AlphaFoldDB" id="A0AAD5TXK8"/>
<evidence type="ECO:0000313" key="1">
    <source>
        <dbReference type="EMBL" id="KAJ3214091.1"/>
    </source>
</evidence>
<evidence type="ECO:0000313" key="2">
    <source>
        <dbReference type="Proteomes" id="UP001211065"/>
    </source>
</evidence>
<gene>
    <name evidence="1" type="ORF">HK099_007045</name>
</gene>
<proteinExistence type="predicted"/>
<reference evidence="1" key="1">
    <citation type="submission" date="2020-05" db="EMBL/GenBank/DDBJ databases">
        <title>Phylogenomic resolution of chytrid fungi.</title>
        <authorList>
            <person name="Stajich J.E."/>
            <person name="Amses K."/>
            <person name="Simmons R."/>
            <person name="Seto K."/>
            <person name="Myers J."/>
            <person name="Bonds A."/>
            <person name="Quandt C.A."/>
            <person name="Barry K."/>
            <person name="Liu P."/>
            <person name="Grigoriev I."/>
            <person name="Longcore J.E."/>
            <person name="James T.Y."/>
        </authorList>
    </citation>
    <scope>NUCLEOTIDE SEQUENCE</scope>
    <source>
        <strain evidence="1">JEL0476</strain>
    </source>
</reference>
<accession>A0AAD5TXK8</accession>
<sequence length="127" mass="14991">MKLHDYKFEQYNHQLWHLNENFYKIISASNEQSENIYNKSDHSSFEEYCGNLPILPEMELIVLSKSIEKDQEIFNYSKKEFLVNLENILFHKLNAEKPLSTSLSAVPFFSELRRRVSNSNSSKKPIS</sequence>